<dbReference type="AlphaFoldDB" id="A0A2T4PXZ9"/>
<reference evidence="1 2" key="1">
    <citation type="journal article" date="2016" name="Front. Microbiol.">
        <title>Comprehensive Phylogenetic Analysis of Bovine Non-aureus Staphylococci Species Based on Whole-Genome Sequencing.</title>
        <authorList>
            <person name="Naushad S."/>
            <person name="Barkema H.W."/>
            <person name="Luby C."/>
            <person name="Condas L.A."/>
            <person name="Nobrega D.B."/>
            <person name="Carson D.A."/>
            <person name="De Buck J."/>
        </authorList>
    </citation>
    <scope>NUCLEOTIDE SEQUENCE [LARGE SCALE GENOMIC DNA]</scope>
    <source>
        <strain evidence="1 2">SNUC 2993</strain>
    </source>
</reference>
<dbReference type="Proteomes" id="UP000240717">
    <property type="component" value="Unassembled WGS sequence"/>
</dbReference>
<accession>A0A2T4PXZ9</accession>
<sequence length="84" mass="9506">IPYSIELRLIIEPSNSYSDSGLEIGILKLEEYENTFIGESLNATGLVSVPLSNKIEETVLNDFIKNNTNISDYDVIEDIEYTFK</sequence>
<organism evidence="1 2">
    <name type="scientific">Staphylococcus warneri</name>
    <dbReference type="NCBI Taxonomy" id="1292"/>
    <lineage>
        <taxon>Bacteria</taxon>
        <taxon>Bacillati</taxon>
        <taxon>Bacillota</taxon>
        <taxon>Bacilli</taxon>
        <taxon>Bacillales</taxon>
        <taxon>Staphylococcaceae</taxon>
        <taxon>Staphylococcus</taxon>
    </lineage>
</organism>
<comment type="caution">
    <text evidence="1">The sequence shown here is derived from an EMBL/GenBank/DDBJ whole genome shotgun (WGS) entry which is preliminary data.</text>
</comment>
<dbReference type="EMBL" id="PZEV01000049">
    <property type="protein sequence ID" value="PTI49801.1"/>
    <property type="molecule type" value="Genomic_DNA"/>
</dbReference>
<proteinExistence type="predicted"/>
<name>A0A2T4PXZ9_STAWA</name>
<feature type="non-terminal residue" evidence="1">
    <location>
        <position position="1"/>
    </location>
</feature>
<protein>
    <submittedName>
        <fullName evidence="1">XRE family transcriptional regulator</fullName>
    </submittedName>
</protein>
<evidence type="ECO:0000313" key="1">
    <source>
        <dbReference type="EMBL" id="PTI49801.1"/>
    </source>
</evidence>
<gene>
    <name evidence="1" type="ORF">BU085_11240</name>
</gene>
<evidence type="ECO:0000313" key="2">
    <source>
        <dbReference type="Proteomes" id="UP000240717"/>
    </source>
</evidence>